<sequence>VFEIMSGLQRFAGNLKPFFGSQGETITVVVVSLFDYNGNKAVIDFLNDGLYVAIQNTFNNLQRFRRDLRSDAISFAYLNRTDIKDMNKLSYNDLLNFLSCNDTAFVGYVLQWDDETSDNWTCVQVCSTGNIFQLWQSL</sequence>
<evidence type="ECO:0000313" key="2">
    <source>
        <dbReference type="Proteomes" id="UP000288216"/>
    </source>
</evidence>
<dbReference type="Proteomes" id="UP000288216">
    <property type="component" value="Unassembled WGS sequence"/>
</dbReference>
<evidence type="ECO:0000313" key="1">
    <source>
        <dbReference type="EMBL" id="GCB72259.1"/>
    </source>
</evidence>
<proteinExistence type="predicted"/>
<organism evidence="1 2">
    <name type="scientific">Scyliorhinus torazame</name>
    <name type="common">Cloudy catshark</name>
    <name type="synonym">Catulus torazame</name>
    <dbReference type="NCBI Taxonomy" id="75743"/>
    <lineage>
        <taxon>Eukaryota</taxon>
        <taxon>Metazoa</taxon>
        <taxon>Chordata</taxon>
        <taxon>Craniata</taxon>
        <taxon>Vertebrata</taxon>
        <taxon>Chondrichthyes</taxon>
        <taxon>Elasmobranchii</taxon>
        <taxon>Galeomorphii</taxon>
        <taxon>Galeoidea</taxon>
        <taxon>Carcharhiniformes</taxon>
        <taxon>Scyliorhinidae</taxon>
        <taxon>Scyliorhinus</taxon>
    </lineage>
</organism>
<dbReference type="EMBL" id="BFAA01002061">
    <property type="protein sequence ID" value="GCB72259.1"/>
    <property type="molecule type" value="Genomic_DNA"/>
</dbReference>
<name>A0A401PGP6_SCYTO</name>
<comment type="caution">
    <text evidence="1">The sequence shown here is derived from an EMBL/GenBank/DDBJ whole genome shotgun (WGS) entry which is preliminary data.</text>
</comment>
<accession>A0A401PGP6</accession>
<dbReference type="AlphaFoldDB" id="A0A401PGP6"/>
<protein>
    <submittedName>
        <fullName evidence="1">Uncharacterized protein</fullName>
    </submittedName>
</protein>
<feature type="non-terminal residue" evidence="1">
    <location>
        <position position="1"/>
    </location>
</feature>
<gene>
    <name evidence="1" type="ORF">scyTo_0006223</name>
</gene>
<reference evidence="1 2" key="1">
    <citation type="journal article" date="2018" name="Nat. Ecol. Evol.">
        <title>Shark genomes provide insights into elasmobranch evolution and the origin of vertebrates.</title>
        <authorList>
            <person name="Hara Y"/>
            <person name="Yamaguchi K"/>
            <person name="Onimaru K"/>
            <person name="Kadota M"/>
            <person name="Koyanagi M"/>
            <person name="Keeley SD"/>
            <person name="Tatsumi K"/>
            <person name="Tanaka K"/>
            <person name="Motone F"/>
            <person name="Kageyama Y"/>
            <person name="Nozu R"/>
            <person name="Adachi N"/>
            <person name="Nishimura O"/>
            <person name="Nakagawa R"/>
            <person name="Tanegashima C"/>
            <person name="Kiyatake I"/>
            <person name="Matsumoto R"/>
            <person name="Murakumo K"/>
            <person name="Nishida K"/>
            <person name="Terakita A"/>
            <person name="Kuratani S"/>
            <person name="Sato K"/>
            <person name="Hyodo S Kuraku.S."/>
        </authorList>
    </citation>
    <scope>NUCLEOTIDE SEQUENCE [LARGE SCALE GENOMIC DNA]</scope>
</reference>
<keyword evidence="2" id="KW-1185">Reference proteome</keyword>